<dbReference type="InterPro" id="IPR017375">
    <property type="entry name" value="PEX12"/>
</dbReference>
<evidence type="ECO:0000256" key="13">
    <source>
        <dbReference type="ARBA" id="ARBA00029692"/>
    </source>
</evidence>
<keyword evidence="9" id="KW-0653">Protein transport</keyword>
<dbReference type="GO" id="GO:0006513">
    <property type="term" value="P:protein monoubiquitination"/>
    <property type="evidence" value="ECO:0007669"/>
    <property type="project" value="TreeGrafter"/>
</dbReference>
<dbReference type="SUPFAM" id="SSF57850">
    <property type="entry name" value="RING/U-box"/>
    <property type="match status" value="1"/>
</dbReference>
<organism evidence="15 16">
    <name type="scientific">Lagenidium giganteum</name>
    <dbReference type="NCBI Taxonomy" id="4803"/>
    <lineage>
        <taxon>Eukaryota</taxon>
        <taxon>Sar</taxon>
        <taxon>Stramenopiles</taxon>
        <taxon>Oomycota</taxon>
        <taxon>Peronosporomycetes</taxon>
        <taxon>Pythiales</taxon>
        <taxon>Pythiaceae</taxon>
    </lineage>
</organism>
<evidence type="ECO:0000256" key="10">
    <source>
        <dbReference type="ARBA" id="ARBA00022989"/>
    </source>
</evidence>
<dbReference type="PIRSF" id="PIRSF038074">
    <property type="entry name" value="Peroxisome_assembly_p12"/>
    <property type="match status" value="1"/>
</dbReference>
<dbReference type="Pfam" id="PF04757">
    <property type="entry name" value="Pex2_Pex12"/>
    <property type="match status" value="1"/>
</dbReference>
<keyword evidence="11" id="KW-0472">Membrane</keyword>
<gene>
    <name evidence="15" type="ORF">N0F65_000607</name>
</gene>
<keyword evidence="4" id="KW-0813">Transport</keyword>
<protein>
    <recommendedName>
        <fullName evidence="13">Peroxin-12</fullName>
    </recommendedName>
</protein>
<evidence type="ECO:0000256" key="8">
    <source>
        <dbReference type="ARBA" id="ARBA00022833"/>
    </source>
</evidence>
<feature type="domain" description="Pex N-terminal" evidence="14">
    <location>
        <begin position="57"/>
        <end position="337"/>
    </location>
</feature>
<reference evidence="15" key="2">
    <citation type="journal article" date="2023" name="Microbiol Resour">
        <title>Decontamination and Annotation of the Draft Genome Sequence of the Oomycete Lagenidium giganteum ARSEF 373.</title>
        <authorList>
            <person name="Morgan W.R."/>
            <person name="Tartar A."/>
        </authorList>
    </citation>
    <scope>NUCLEOTIDE SEQUENCE</scope>
    <source>
        <strain evidence="15">ARSEF 373</strain>
    </source>
</reference>
<dbReference type="InterPro" id="IPR006845">
    <property type="entry name" value="Pex_N"/>
</dbReference>
<evidence type="ECO:0000256" key="9">
    <source>
        <dbReference type="ARBA" id="ARBA00022927"/>
    </source>
</evidence>
<keyword evidence="12" id="KW-0576">Peroxisome</keyword>
<dbReference type="GO" id="GO:0008270">
    <property type="term" value="F:zinc ion binding"/>
    <property type="evidence" value="ECO:0007669"/>
    <property type="project" value="UniProtKB-KW"/>
</dbReference>
<dbReference type="Gene3D" id="3.30.40.10">
    <property type="entry name" value="Zinc/RING finger domain, C3HC4 (zinc finger)"/>
    <property type="match status" value="1"/>
</dbReference>
<evidence type="ECO:0000313" key="15">
    <source>
        <dbReference type="EMBL" id="DAZ94975.1"/>
    </source>
</evidence>
<evidence type="ECO:0000259" key="14">
    <source>
        <dbReference type="Pfam" id="PF04757"/>
    </source>
</evidence>
<accession>A0AAV2YLY8</accession>
<comment type="similarity">
    <text evidence="3">Belongs to the pex2/pex10/pex12 family.</text>
</comment>
<reference evidence="15" key="1">
    <citation type="submission" date="2022-11" db="EMBL/GenBank/DDBJ databases">
        <authorList>
            <person name="Morgan W.R."/>
            <person name="Tartar A."/>
        </authorList>
    </citation>
    <scope>NUCLEOTIDE SEQUENCE</scope>
    <source>
        <strain evidence="15">ARSEF 373</strain>
    </source>
</reference>
<dbReference type="PANTHER" id="PTHR12888">
    <property type="entry name" value="PEROXISOME ASSEMBLY PROTEIN 12 PEROXIN-12"/>
    <property type="match status" value="1"/>
</dbReference>
<dbReference type="GO" id="GO:0004842">
    <property type="term" value="F:ubiquitin-protein transferase activity"/>
    <property type="evidence" value="ECO:0007669"/>
    <property type="project" value="TreeGrafter"/>
</dbReference>
<keyword evidence="5" id="KW-0812">Transmembrane</keyword>
<keyword evidence="10" id="KW-1133">Transmembrane helix</keyword>
<evidence type="ECO:0000256" key="7">
    <source>
        <dbReference type="ARBA" id="ARBA00022771"/>
    </source>
</evidence>
<keyword evidence="16" id="KW-1185">Reference proteome</keyword>
<dbReference type="Proteomes" id="UP001146120">
    <property type="component" value="Unassembled WGS sequence"/>
</dbReference>
<dbReference type="EMBL" id="DAKRPA010000223">
    <property type="protein sequence ID" value="DAZ94975.1"/>
    <property type="molecule type" value="Genomic_DNA"/>
</dbReference>
<dbReference type="CDD" id="cd16451">
    <property type="entry name" value="mRING_PEX12"/>
    <property type="match status" value="1"/>
</dbReference>
<evidence type="ECO:0000256" key="5">
    <source>
        <dbReference type="ARBA" id="ARBA00022692"/>
    </source>
</evidence>
<evidence type="ECO:0000256" key="2">
    <source>
        <dbReference type="ARBA" id="ARBA00004906"/>
    </source>
</evidence>
<proteinExistence type="inferred from homology"/>
<dbReference type="GO" id="GO:1990429">
    <property type="term" value="C:peroxisomal importomer complex"/>
    <property type="evidence" value="ECO:0007669"/>
    <property type="project" value="TreeGrafter"/>
</dbReference>
<keyword evidence="8" id="KW-0862">Zinc</keyword>
<keyword evidence="7" id="KW-0863">Zinc-finger</keyword>
<comment type="pathway">
    <text evidence="2">Protein modification; protein ubiquitination.</text>
</comment>
<evidence type="ECO:0000256" key="11">
    <source>
        <dbReference type="ARBA" id="ARBA00023136"/>
    </source>
</evidence>
<evidence type="ECO:0000256" key="6">
    <source>
        <dbReference type="ARBA" id="ARBA00022723"/>
    </source>
</evidence>
<sequence length="436" mass="48778">MASSPSSLRRQLDVMLFLEHTHAVGGDGGGGDALDGSAAPQPPSLFELLMQERMGSGFKPAAEYMLQTVCDAYPQVSRLWIAQCFEESYALLKYALDKYFLERYDSLASEKFYGMKRVMYHAPEAAAAATSGGSTPQPTTTPLTADARRQALVYAVLVPYLKAKMDNFYKDLVDEQPLPPTATNEQQQASAETTSNTTLVARSSLLWRRFWLRMRQFALLKSLKKGFVNGYPFVHFAYEASFFVYQWLYLFGDTPYFSPFLRRMKMILVRITANDESAFQQQQATYRKQVLAAIAGNSLLSKCRRGALRLSWATFDHSYVLLVLGIAGYKFVEWMYSEEGVAAKVRMTGSDAPTPPPPLPPQFSGQAMALGSMDPSMCPLCRKHRVNPAMSVSGFVFCYLCLYRHVEAHGECPVTQMKCDLASITKIYDDNAKESS</sequence>
<dbReference type="InterPro" id="IPR013083">
    <property type="entry name" value="Znf_RING/FYVE/PHD"/>
</dbReference>
<keyword evidence="6" id="KW-0479">Metal-binding</keyword>
<evidence type="ECO:0000256" key="12">
    <source>
        <dbReference type="ARBA" id="ARBA00023140"/>
    </source>
</evidence>
<dbReference type="GO" id="GO:0016558">
    <property type="term" value="P:protein import into peroxisome matrix"/>
    <property type="evidence" value="ECO:0007669"/>
    <property type="project" value="InterPro"/>
</dbReference>
<evidence type="ECO:0000256" key="1">
    <source>
        <dbReference type="ARBA" id="ARBA00004585"/>
    </source>
</evidence>
<dbReference type="PANTHER" id="PTHR12888:SF0">
    <property type="entry name" value="PEROXISOME ASSEMBLY PROTEIN 12"/>
    <property type="match status" value="1"/>
</dbReference>
<comment type="caution">
    <text evidence="15">The sequence shown here is derived from an EMBL/GenBank/DDBJ whole genome shotgun (WGS) entry which is preliminary data.</text>
</comment>
<name>A0AAV2YLY8_9STRA</name>
<evidence type="ECO:0000256" key="3">
    <source>
        <dbReference type="ARBA" id="ARBA00008704"/>
    </source>
</evidence>
<evidence type="ECO:0000313" key="16">
    <source>
        <dbReference type="Proteomes" id="UP001146120"/>
    </source>
</evidence>
<evidence type="ECO:0000256" key="4">
    <source>
        <dbReference type="ARBA" id="ARBA00022448"/>
    </source>
</evidence>
<dbReference type="GO" id="GO:0005778">
    <property type="term" value="C:peroxisomal membrane"/>
    <property type="evidence" value="ECO:0007669"/>
    <property type="project" value="UniProtKB-SubCell"/>
</dbReference>
<comment type="subcellular location">
    <subcellularLocation>
        <location evidence="1">Peroxisome membrane</location>
        <topology evidence="1">Multi-pass membrane protein</topology>
    </subcellularLocation>
</comment>
<dbReference type="AlphaFoldDB" id="A0AAV2YLY8"/>